<dbReference type="Gene3D" id="3.90.550.10">
    <property type="entry name" value="Spore Coat Polysaccharide Biosynthesis Protein SpsA, Chain A"/>
    <property type="match status" value="1"/>
</dbReference>
<evidence type="ECO:0008006" key="4">
    <source>
        <dbReference type="Google" id="ProtNLM"/>
    </source>
</evidence>
<dbReference type="RefSeq" id="WP_345436808.1">
    <property type="nucleotide sequence ID" value="NZ_BAABKO010000001.1"/>
</dbReference>
<evidence type="ECO:0000313" key="2">
    <source>
        <dbReference type="EMBL" id="GAA4769234.1"/>
    </source>
</evidence>
<dbReference type="InterPro" id="IPR029044">
    <property type="entry name" value="Nucleotide-diphossugar_trans"/>
</dbReference>
<feature type="transmembrane region" description="Helical" evidence="1">
    <location>
        <begin position="343"/>
        <end position="364"/>
    </location>
</feature>
<keyword evidence="1" id="KW-0812">Transmembrane</keyword>
<accession>A0ABP8ZZB2</accession>
<evidence type="ECO:0000256" key="1">
    <source>
        <dbReference type="SAM" id="Phobius"/>
    </source>
</evidence>
<gene>
    <name evidence="2" type="ORF">GCM10023351_11170</name>
</gene>
<keyword evidence="3" id="KW-1185">Reference proteome</keyword>
<feature type="transmembrane region" description="Helical" evidence="1">
    <location>
        <begin position="421"/>
        <end position="442"/>
    </location>
</feature>
<feature type="transmembrane region" description="Helical" evidence="1">
    <location>
        <begin position="505"/>
        <end position="531"/>
    </location>
</feature>
<proteinExistence type="predicted"/>
<sequence length="937" mass="97005">MPAAVHAVLVARTSPEAAPVLERTLASVRAQTRRADALTIVVCGPTAPVRALLDSSGAEGVIEASATTTFAAAVDYAVRRVSPGAAVWLLSHDAAPHPGALAALSAELERGPSIAIAAPKLVDEDDADRIVSLGQTMTRLGRAVELADGEFDQGQFDSRDDVLGADVRGMLVRGEVFSALAPDRSLLGVDEGLDMGVRAHLAGHRVALVPAARLAVRARSRRRPSAAAYLTRQAQLHRRLSYAPAWAVVLHWLSLLPLALWRTVVHLVAKNPGHVPAEWAAAVVAMARVRGVARSRRRIRRGRRASWASVEPLRIGREQLRERHEPHASPVVRRELRFFSGGGAWVVLGALVVSIAAFLALLSWDGVAGGALLPLHDTVAGLWGAAAYGLREIGLHTVSPADPFAAVIAVVGSLAPASPSFALLALWLLALPLAALGAWFAATRVTTRSGLRACAAILWALSPTLLSALVDPRPSAVLLHLLLPWLLFAAAAAHRSWGAAGSASLLLAAVLACAPSLIPALALVWLIALLLTAALRPRGIARVVWTAVPAVALFLPLVLAQLDRGTPWALAADPGSPWAGPSLDIAERWRAALGFPTADPGGWGSLLEQLGLDPSTWWVPILLAPLALAALAAPLTRRWRVGTGLVVVAVLGLATAYAAVGVQVSLDQSQPVAVWPGSGIALAWLALIGAAAAALDTGAAPRALKATWAVAATVCVAVVALPALTAVHRGDAALQDGGGSTLPAYVAALAAGDDASATLVLTPQPDGGLSAEVVWGASETLGGQSTLQTTQRALGEDDEEVAELAADLVSGASTDVPALLAAEGIRFVLLAAPSDESDAARVLRLTSATELDQRAGFVRAGETSRGVLWVIEDAVREESGAERAAMTAEQESTARTVVLGQLVALAVALLLAVPTPASHRAARGKTRVLGAGYEEAS</sequence>
<feature type="transmembrane region" description="Helical" evidence="1">
    <location>
        <begin position="240"/>
        <end position="261"/>
    </location>
</feature>
<reference evidence="3" key="1">
    <citation type="journal article" date="2019" name="Int. J. Syst. Evol. Microbiol.">
        <title>The Global Catalogue of Microorganisms (GCM) 10K type strain sequencing project: providing services to taxonomists for standard genome sequencing and annotation.</title>
        <authorList>
            <consortium name="The Broad Institute Genomics Platform"/>
            <consortium name="The Broad Institute Genome Sequencing Center for Infectious Disease"/>
            <person name="Wu L."/>
            <person name="Ma J."/>
        </authorList>
    </citation>
    <scope>NUCLEOTIDE SEQUENCE [LARGE SCALE GENOMIC DNA]</scope>
    <source>
        <strain evidence="3">JCM 18537</strain>
    </source>
</reference>
<feature type="transmembrane region" description="Helical" evidence="1">
    <location>
        <begin position="615"/>
        <end position="633"/>
    </location>
</feature>
<feature type="transmembrane region" description="Helical" evidence="1">
    <location>
        <begin position="707"/>
        <end position="727"/>
    </location>
</feature>
<evidence type="ECO:0000313" key="3">
    <source>
        <dbReference type="Proteomes" id="UP001501645"/>
    </source>
</evidence>
<keyword evidence="1" id="KW-1133">Transmembrane helix</keyword>
<dbReference type="Proteomes" id="UP001501645">
    <property type="component" value="Unassembled WGS sequence"/>
</dbReference>
<feature type="transmembrane region" description="Helical" evidence="1">
    <location>
        <begin position="273"/>
        <end position="293"/>
    </location>
</feature>
<feature type="transmembrane region" description="Helical" evidence="1">
    <location>
        <begin position="672"/>
        <end position="695"/>
    </location>
</feature>
<feature type="transmembrane region" description="Helical" evidence="1">
    <location>
        <begin position="476"/>
        <end position="493"/>
    </location>
</feature>
<comment type="caution">
    <text evidence="2">The sequence shown here is derived from an EMBL/GenBank/DDBJ whole genome shotgun (WGS) entry which is preliminary data.</text>
</comment>
<protein>
    <recommendedName>
        <fullName evidence="4">Glycosyl transferase</fullName>
    </recommendedName>
</protein>
<dbReference type="SUPFAM" id="SSF53448">
    <property type="entry name" value="Nucleotide-diphospho-sugar transferases"/>
    <property type="match status" value="1"/>
</dbReference>
<dbReference type="Pfam" id="PF13641">
    <property type="entry name" value="Glyco_tranf_2_3"/>
    <property type="match status" value="1"/>
</dbReference>
<feature type="transmembrane region" description="Helical" evidence="1">
    <location>
        <begin position="645"/>
        <end position="666"/>
    </location>
</feature>
<organism evidence="2 3">
    <name type="scientific">Microbacterium gilvum</name>
    <dbReference type="NCBI Taxonomy" id="1336204"/>
    <lineage>
        <taxon>Bacteria</taxon>
        <taxon>Bacillati</taxon>
        <taxon>Actinomycetota</taxon>
        <taxon>Actinomycetes</taxon>
        <taxon>Micrococcales</taxon>
        <taxon>Microbacteriaceae</taxon>
        <taxon>Microbacterium</taxon>
    </lineage>
</organism>
<name>A0ABP8ZZB2_9MICO</name>
<feature type="transmembrane region" description="Helical" evidence="1">
    <location>
        <begin position="543"/>
        <end position="562"/>
    </location>
</feature>
<dbReference type="EMBL" id="BAABKO010000001">
    <property type="protein sequence ID" value="GAA4769234.1"/>
    <property type="molecule type" value="Genomic_DNA"/>
</dbReference>
<keyword evidence="1" id="KW-0472">Membrane</keyword>